<dbReference type="Proteomes" id="UP000521943">
    <property type="component" value="Unassembled WGS sequence"/>
</dbReference>
<accession>A0A8H6LZ07</accession>
<evidence type="ECO:0000256" key="1">
    <source>
        <dbReference type="SAM" id="MobiDB-lite"/>
    </source>
</evidence>
<dbReference type="EMBL" id="JACGCI010000064">
    <property type="protein sequence ID" value="KAF6749313.1"/>
    <property type="molecule type" value="Genomic_DNA"/>
</dbReference>
<evidence type="ECO:0000313" key="4">
    <source>
        <dbReference type="Proteomes" id="UP000521943"/>
    </source>
</evidence>
<dbReference type="InterPro" id="IPR001810">
    <property type="entry name" value="F-box_dom"/>
</dbReference>
<dbReference type="OrthoDB" id="2322499at2759"/>
<reference evidence="3 4" key="1">
    <citation type="submission" date="2020-07" db="EMBL/GenBank/DDBJ databases">
        <title>Comparative genomics of pyrophilous fungi reveals a link between fire events and developmental genes.</title>
        <authorList>
            <consortium name="DOE Joint Genome Institute"/>
            <person name="Steindorff A.S."/>
            <person name="Carver A."/>
            <person name="Calhoun S."/>
            <person name="Stillman K."/>
            <person name="Liu H."/>
            <person name="Lipzen A."/>
            <person name="Pangilinan J."/>
            <person name="Labutti K."/>
            <person name="Bruns T.D."/>
            <person name="Grigoriev I.V."/>
        </authorList>
    </citation>
    <scope>NUCLEOTIDE SEQUENCE [LARGE SCALE GENOMIC DNA]</scope>
    <source>
        <strain evidence="3 4">CBS 144469</strain>
    </source>
</reference>
<dbReference type="SUPFAM" id="SSF81383">
    <property type="entry name" value="F-box domain"/>
    <property type="match status" value="1"/>
</dbReference>
<gene>
    <name evidence="3" type="ORF">DFP72DRAFT_852739</name>
</gene>
<dbReference type="CDD" id="cd09917">
    <property type="entry name" value="F-box_SF"/>
    <property type="match status" value="1"/>
</dbReference>
<dbReference type="Gene3D" id="1.20.1280.50">
    <property type="match status" value="1"/>
</dbReference>
<feature type="compositionally biased region" description="Polar residues" evidence="1">
    <location>
        <begin position="17"/>
        <end position="53"/>
    </location>
</feature>
<dbReference type="AlphaFoldDB" id="A0A8H6LZ07"/>
<dbReference type="PROSITE" id="PS50181">
    <property type="entry name" value="FBOX"/>
    <property type="match status" value="1"/>
</dbReference>
<proteinExistence type="predicted"/>
<comment type="caution">
    <text evidence="3">The sequence shown here is derived from an EMBL/GenBank/DDBJ whole genome shotgun (WGS) entry which is preliminary data.</text>
</comment>
<keyword evidence="4" id="KW-1185">Reference proteome</keyword>
<feature type="region of interest" description="Disordered" evidence="1">
    <location>
        <begin position="70"/>
        <end position="96"/>
    </location>
</feature>
<evidence type="ECO:0000313" key="3">
    <source>
        <dbReference type="EMBL" id="KAF6749313.1"/>
    </source>
</evidence>
<feature type="domain" description="F-box" evidence="2">
    <location>
        <begin position="105"/>
        <end position="154"/>
    </location>
</feature>
<dbReference type="InterPro" id="IPR036047">
    <property type="entry name" value="F-box-like_dom_sf"/>
</dbReference>
<feature type="compositionally biased region" description="Polar residues" evidence="1">
    <location>
        <begin position="82"/>
        <end position="92"/>
    </location>
</feature>
<protein>
    <recommendedName>
        <fullName evidence="2">F-box domain-containing protein</fullName>
    </recommendedName>
</protein>
<feature type="region of interest" description="Disordered" evidence="1">
    <location>
        <begin position="1"/>
        <end position="53"/>
    </location>
</feature>
<evidence type="ECO:0000259" key="2">
    <source>
        <dbReference type="PROSITE" id="PS50181"/>
    </source>
</evidence>
<name>A0A8H6LZ07_9AGAR</name>
<organism evidence="3 4">
    <name type="scientific">Ephemerocybe angulata</name>
    <dbReference type="NCBI Taxonomy" id="980116"/>
    <lineage>
        <taxon>Eukaryota</taxon>
        <taxon>Fungi</taxon>
        <taxon>Dikarya</taxon>
        <taxon>Basidiomycota</taxon>
        <taxon>Agaricomycotina</taxon>
        <taxon>Agaricomycetes</taxon>
        <taxon>Agaricomycetidae</taxon>
        <taxon>Agaricales</taxon>
        <taxon>Agaricineae</taxon>
        <taxon>Psathyrellaceae</taxon>
        <taxon>Ephemerocybe</taxon>
    </lineage>
</organism>
<dbReference type="SMART" id="SM00256">
    <property type="entry name" value="FBOX"/>
    <property type="match status" value="1"/>
</dbReference>
<sequence length="797" mass="90945">MSPTSNTSELDPDASIPLTSQKTQETIQETPSTQVSNTETNSEADTGSQRLKITASNGLTALKKLVVTEPKKKRVKRDKSFGQGSNEVSGSSVKPIKRTGSHGKLAMLPSLPLDILFEIFGHLSPADILHLSRTTKSFRRVLLNKSAISVWKAAFGNLQEDEAPTPCPEELSLPVWANLLFSPHCHSCSASNIRSIEWTLRMRLCGKCTKAQSIPQKKFKKEVKLDIILLRCLPFQRRVKDGKTNTYCLKSHKEAFIKELDNLVGDRNKFIADRTSEMKARAEHAEVCEAWSDRLAEERESALEDIRDERRYFITERLYELGYAPELKFLDDVHFTKRDLVAPLDYDLEMLTDLEEVRVAKPITERIWNGRVKDKVVDFMEIVKYFREINDRKLLMQRRREEVAKAWPVWLAGQAQRYPPGYFLPTVRDIAEHPILKAQIEKDGEAALSQPDILGVLDTMHDAIEAWRKEKSALLSSLVPEGSRADLIGDLNPAENLEWMERAMAVFNCNKRLEEYPAGPSIVYNPDKPHEEYLTYRQGQPARSYGEPTCMWFPTYLHHPSSRLAYPDWWEARYHVNEFFKVEGMPIEGIEGAPGNEKLRRAKWNCDQLVFDEKASGLVKRILEACGMPVTATVKELDAADPRLVCLKCTHGKKCDGERRVSVLTWRKAVKHALKSHWGSNTSRFERISDSDAQKARELEAAEYRTRHGGDPPKVGDAKTPHLRCLLCRDGRHEPMKPLSFIEMRFHFVRHHRASLKELDDPQPGSLLTTTEVWDKPPTQPILIQMVPKKGRPTTKQ</sequence>
<dbReference type="Pfam" id="PF00646">
    <property type="entry name" value="F-box"/>
    <property type="match status" value="1"/>
</dbReference>